<dbReference type="Proteomes" id="UP000294752">
    <property type="component" value="Unassembled WGS sequence"/>
</dbReference>
<dbReference type="OrthoDB" id="712037at2"/>
<feature type="region of interest" description="Disordered" evidence="1">
    <location>
        <begin position="38"/>
        <end position="61"/>
    </location>
</feature>
<comment type="caution">
    <text evidence="2">The sequence shown here is derived from an EMBL/GenBank/DDBJ whole genome shotgun (WGS) entry which is preliminary data.</text>
</comment>
<dbReference type="RefSeq" id="WP_133641887.1">
    <property type="nucleotide sequence ID" value="NZ_SNZV01000011.1"/>
</dbReference>
<accession>A0A4R7CSU9</accession>
<proteinExistence type="predicted"/>
<name>A0A4R7CSU9_9SPHI</name>
<reference evidence="2 3" key="1">
    <citation type="submission" date="2019-03" db="EMBL/GenBank/DDBJ databases">
        <title>Genomic Encyclopedia of Type Strains, Phase III (KMG-III): the genomes of soil and plant-associated and newly described type strains.</title>
        <authorList>
            <person name="Whitman W."/>
        </authorList>
    </citation>
    <scope>NUCLEOTIDE SEQUENCE [LARGE SCALE GENOMIC DNA]</scope>
    <source>
        <strain evidence="2 3">CGMCC 1.12801</strain>
    </source>
</reference>
<dbReference type="AlphaFoldDB" id="A0A4R7CSU9"/>
<evidence type="ECO:0000256" key="1">
    <source>
        <dbReference type="SAM" id="MobiDB-lite"/>
    </source>
</evidence>
<dbReference type="EMBL" id="SNZV01000011">
    <property type="protein sequence ID" value="TDS08932.1"/>
    <property type="molecule type" value="Genomic_DNA"/>
</dbReference>
<evidence type="ECO:0000313" key="3">
    <source>
        <dbReference type="Proteomes" id="UP000294752"/>
    </source>
</evidence>
<gene>
    <name evidence="2" type="ORF">B0I21_11161</name>
</gene>
<evidence type="ECO:0000313" key="2">
    <source>
        <dbReference type="EMBL" id="TDS08932.1"/>
    </source>
</evidence>
<organism evidence="2 3">
    <name type="scientific">Sphingobacterium paludis</name>
    <dbReference type="NCBI Taxonomy" id="1476465"/>
    <lineage>
        <taxon>Bacteria</taxon>
        <taxon>Pseudomonadati</taxon>
        <taxon>Bacteroidota</taxon>
        <taxon>Sphingobacteriia</taxon>
        <taxon>Sphingobacteriales</taxon>
        <taxon>Sphingobacteriaceae</taxon>
        <taxon>Sphingobacterium</taxon>
    </lineage>
</organism>
<protein>
    <submittedName>
        <fullName evidence="2">Uncharacterized protein</fullName>
    </submittedName>
</protein>
<keyword evidence="3" id="KW-1185">Reference proteome</keyword>
<sequence length="61" mass="6740">MDKKIKKFYVPPVIEMTLVEMEQGIVVGSAIVKVGSANSQDVPQVEDWEDQQIGGSSKIDF</sequence>